<sequence>MAEEVTLLDFWCSMYGMRARIALAEKGVKYEYKEEDLKNKSPLLLQMNPIHKKIPVLIHNGKSICESLVIVQYVDDVWKGTGPVLIPSDPYEKAQAWFWSDYMDNTEHEYARKTWASKGEEQKQAIKDFLGGLKLLEGVLGDKPYFGGDSFGFLDVSLIGYYSWFLAYETFGKFNVESECPKLISWVKRCLERDSVSKALPDPQKVCEFVLQLRKKFGLE</sequence>
<reference evidence="6 7" key="2">
    <citation type="journal article" date="2017" name="Genome Biol.">
        <title>New reference genome sequences of hot pepper reveal the massive evolution of plant disease-resistance genes by retroduplication.</title>
        <authorList>
            <person name="Kim S."/>
            <person name="Park J."/>
            <person name="Yeom S.I."/>
            <person name="Kim Y.M."/>
            <person name="Seo E."/>
            <person name="Kim K.T."/>
            <person name="Kim M.S."/>
            <person name="Lee J.M."/>
            <person name="Cheong K."/>
            <person name="Shin H.S."/>
            <person name="Kim S.B."/>
            <person name="Han K."/>
            <person name="Lee J."/>
            <person name="Park M."/>
            <person name="Lee H.A."/>
            <person name="Lee H.Y."/>
            <person name="Lee Y."/>
            <person name="Oh S."/>
            <person name="Lee J.H."/>
            <person name="Choi E."/>
            <person name="Choi E."/>
            <person name="Lee S.E."/>
            <person name="Jeon J."/>
            <person name="Kim H."/>
            <person name="Choi G."/>
            <person name="Song H."/>
            <person name="Lee J."/>
            <person name="Lee S.C."/>
            <person name="Kwon J.K."/>
            <person name="Lee H.Y."/>
            <person name="Koo N."/>
            <person name="Hong Y."/>
            <person name="Kim R.W."/>
            <person name="Kang W.H."/>
            <person name="Huh J.H."/>
            <person name="Kang B.C."/>
            <person name="Yang T.J."/>
            <person name="Lee Y.H."/>
            <person name="Bennetzen J.L."/>
            <person name="Choi D."/>
        </authorList>
    </citation>
    <scope>NUCLEOTIDE SEQUENCE [LARGE SCALE GENOMIC DNA]</scope>
    <source>
        <strain evidence="7">cv. CM334</strain>
    </source>
</reference>
<evidence type="ECO:0000256" key="1">
    <source>
        <dbReference type="ARBA" id="ARBA00022679"/>
    </source>
</evidence>
<comment type="catalytic activity">
    <reaction evidence="2 3">
        <text>RX + glutathione = an S-substituted glutathione + a halide anion + H(+)</text>
        <dbReference type="Rhea" id="RHEA:16437"/>
        <dbReference type="ChEBI" id="CHEBI:15378"/>
        <dbReference type="ChEBI" id="CHEBI:16042"/>
        <dbReference type="ChEBI" id="CHEBI:17792"/>
        <dbReference type="ChEBI" id="CHEBI:57925"/>
        <dbReference type="ChEBI" id="CHEBI:90779"/>
        <dbReference type="EC" id="2.5.1.18"/>
    </reaction>
</comment>
<evidence type="ECO:0000313" key="7">
    <source>
        <dbReference type="Proteomes" id="UP000222542"/>
    </source>
</evidence>
<dbReference type="PROSITE" id="PS50405">
    <property type="entry name" value="GST_CTER"/>
    <property type="match status" value="1"/>
</dbReference>
<keyword evidence="1 3" id="KW-0808">Transferase</keyword>
<dbReference type="InterPro" id="IPR010987">
    <property type="entry name" value="Glutathione-S-Trfase_C-like"/>
</dbReference>
<dbReference type="GO" id="GO:0004364">
    <property type="term" value="F:glutathione transferase activity"/>
    <property type="evidence" value="ECO:0000318"/>
    <property type="project" value="GO_Central"/>
</dbReference>
<dbReference type="Pfam" id="PF13410">
    <property type="entry name" value="GST_C_2"/>
    <property type="match status" value="1"/>
</dbReference>
<dbReference type="Gramene" id="PHT72929">
    <property type="protein sequence ID" value="PHT72929"/>
    <property type="gene ID" value="T459_23714"/>
</dbReference>
<organism evidence="6 7">
    <name type="scientific">Capsicum annuum</name>
    <name type="common">Capsicum pepper</name>
    <dbReference type="NCBI Taxonomy" id="4072"/>
    <lineage>
        <taxon>Eukaryota</taxon>
        <taxon>Viridiplantae</taxon>
        <taxon>Streptophyta</taxon>
        <taxon>Embryophyta</taxon>
        <taxon>Tracheophyta</taxon>
        <taxon>Spermatophyta</taxon>
        <taxon>Magnoliopsida</taxon>
        <taxon>eudicotyledons</taxon>
        <taxon>Gunneridae</taxon>
        <taxon>Pentapetalae</taxon>
        <taxon>asterids</taxon>
        <taxon>lamiids</taxon>
        <taxon>Solanales</taxon>
        <taxon>Solanaceae</taxon>
        <taxon>Solanoideae</taxon>
        <taxon>Capsiceae</taxon>
        <taxon>Capsicum</taxon>
    </lineage>
</organism>
<gene>
    <name evidence="6" type="ORF">T459_23714</name>
</gene>
<evidence type="ECO:0000313" key="6">
    <source>
        <dbReference type="EMBL" id="PHT72929.1"/>
    </source>
</evidence>
<name>A0A1U8F7F0_CAPAN</name>
<dbReference type="EMBL" id="AYRZ02000009">
    <property type="protein sequence ID" value="PHT72929.1"/>
    <property type="molecule type" value="Genomic_DNA"/>
</dbReference>
<comment type="function">
    <text evidence="3">Is involved in the conjugation of reduced glutathione to a wide number of exogenous and endogenous hydrophobic electrophiles.</text>
</comment>
<dbReference type="InterPro" id="IPR036249">
    <property type="entry name" value="Thioredoxin-like_sf"/>
</dbReference>
<dbReference type="SUPFAM" id="SSF52833">
    <property type="entry name" value="Thioredoxin-like"/>
    <property type="match status" value="1"/>
</dbReference>
<evidence type="ECO:0000256" key="3">
    <source>
        <dbReference type="RuleBase" id="RU369102"/>
    </source>
</evidence>
<dbReference type="SUPFAM" id="SSF47616">
    <property type="entry name" value="GST C-terminal domain-like"/>
    <property type="match status" value="1"/>
</dbReference>
<dbReference type="InterPro" id="IPR045073">
    <property type="entry name" value="Omega/Tau-like"/>
</dbReference>
<dbReference type="PANTHER" id="PTHR11260">
    <property type="entry name" value="GLUTATHIONE S-TRANSFERASE, GST, SUPERFAMILY, GST DOMAIN CONTAINING"/>
    <property type="match status" value="1"/>
</dbReference>
<accession>A0A1U8F7F0</accession>
<protein>
    <recommendedName>
        <fullName evidence="3">Glutathione S-transferase</fullName>
        <ecNumber evidence="3">2.5.1.18</ecNumber>
    </recommendedName>
</protein>
<feature type="domain" description="GST C-terminal" evidence="5">
    <location>
        <begin position="89"/>
        <end position="217"/>
    </location>
</feature>
<dbReference type="Pfam" id="PF02798">
    <property type="entry name" value="GST_N"/>
    <property type="match status" value="1"/>
</dbReference>
<evidence type="ECO:0000259" key="4">
    <source>
        <dbReference type="PROSITE" id="PS50404"/>
    </source>
</evidence>
<keyword evidence="3" id="KW-0963">Cytoplasm</keyword>
<dbReference type="InterPro" id="IPR045074">
    <property type="entry name" value="GST_C_Tau"/>
</dbReference>
<keyword evidence="7" id="KW-1185">Reference proteome</keyword>
<dbReference type="GO" id="GO:0005829">
    <property type="term" value="C:cytosol"/>
    <property type="evidence" value="ECO:0007669"/>
    <property type="project" value="UniProtKB-SubCell"/>
</dbReference>
<dbReference type="GO" id="GO:0005737">
    <property type="term" value="C:cytoplasm"/>
    <property type="evidence" value="ECO:0000318"/>
    <property type="project" value="GO_Central"/>
</dbReference>
<dbReference type="SFLD" id="SFLDG00358">
    <property type="entry name" value="Main_(cytGST)"/>
    <property type="match status" value="1"/>
</dbReference>
<dbReference type="AlphaFoldDB" id="A0A1U8F7F0"/>
<comment type="caution">
    <text evidence="6">The sequence shown here is derived from an EMBL/GenBank/DDBJ whole genome shotgun (WGS) entry which is preliminary data.</text>
</comment>
<dbReference type="EC" id="2.5.1.18" evidence="3"/>
<dbReference type="InterPro" id="IPR040079">
    <property type="entry name" value="Glutathione_S-Trfase"/>
</dbReference>
<dbReference type="FunFam" id="1.20.1050.10:FF:000018">
    <property type="entry name" value="Glutathione S-transferase U20"/>
    <property type="match status" value="1"/>
</dbReference>
<dbReference type="PROSITE" id="PS50404">
    <property type="entry name" value="GST_NTER"/>
    <property type="match status" value="1"/>
</dbReference>
<proteinExistence type="inferred from homology"/>
<dbReference type="KEGG" id="cann:107854764"/>
<dbReference type="SFLD" id="SFLDS00019">
    <property type="entry name" value="Glutathione_Transferase_(cytos"/>
    <property type="match status" value="1"/>
</dbReference>
<dbReference type="OMA" id="WFLAYET"/>
<dbReference type="FunFam" id="3.40.30.10:FF:000014">
    <property type="entry name" value="Tau class glutathione S-transferase"/>
    <property type="match status" value="1"/>
</dbReference>
<dbReference type="SFLD" id="SFLDG01152">
    <property type="entry name" value="Main.3:_Omega-_and_Tau-like"/>
    <property type="match status" value="1"/>
</dbReference>
<dbReference type="STRING" id="4072.A0A1U8F7F0"/>
<dbReference type="CDD" id="cd03185">
    <property type="entry name" value="GST_C_Tau"/>
    <property type="match status" value="1"/>
</dbReference>
<dbReference type="CDD" id="cd03058">
    <property type="entry name" value="GST_N_Tau"/>
    <property type="match status" value="1"/>
</dbReference>
<dbReference type="InterPro" id="IPR036282">
    <property type="entry name" value="Glutathione-S-Trfase_C_sf"/>
</dbReference>
<dbReference type="GO" id="GO:0006749">
    <property type="term" value="P:glutathione metabolic process"/>
    <property type="evidence" value="ECO:0000318"/>
    <property type="project" value="GO_Central"/>
</dbReference>
<comment type="subcellular location">
    <subcellularLocation>
        <location evidence="3">Cytoplasm</location>
        <location evidence="3">Cytosol</location>
    </subcellularLocation>
</comment>
<dbReference type="Proteomes" id="UP000222542">
    <property type="component" value="Unassembled WGS sequence"/>
</dbReference>
<dbReference type="PANTHER" id="PTHR11260:SF574">
    <property type="entry name" value="GLUTATHIONE S-TRANSFERASE"/>
    <property type="match status" value="1"/>
</dbReference>
<evidence type="ECO:0000259" key="5">
    <source>
        <dbReference type="PROSITE" id="PS50405"/>
    </source>
</evidence>
<dbReference type="OrthoDB" id="202840at2759"/>
<feature type="domain" description="GST N-terminal" evidence="4">
    <location>
        <begin position="3"/>
        <end position="82"/>
    </location>
</feature>
<dbReference type="Gene3D" id="3.40.30.10">
    <property type="entry name" value="Glutaredoxin"/>
    <property type="match status" value="1"/>
</dbReference>
<dbReference type="Gene3D" id="1.20.1050.10">
    <property type="match status" value="1"/>
</dbReference>
<reference evidence="6 7" key="1">
    <citation type="journal article" date="2014" name="Nat. Genet.">
        <title>Genome sequence of the hot pepper provides insights into the evolution of pungency in Capsicum species.</title>
        <authorList>
            <person name="Kim S."/>
            <person name="Park M."/>
            <person name="Yeom S.I."/>
            <person name="Kim Y.M."/>
            <person name="Lee J.M."/>
            <person name="Lee H.A."/>
            <person name="Seo E."/>
            <person name="Choi J."/>
            <person name="Cheong K."/>
            <person name="Kim K.T."/>
            <person name="Jung K."/>
            <person name="Lee G.W."/>
            <person name="Oh S.K."/>
            <person name="Bae C."/>
            <person name="Kim S.B."/>
            <person name="Lee H.Y."/>
            <person name="Kim S.Y."/>
            <person name="Kim M.S."/>
            <person name="Kang B.C."/>
            <person name="Jo Y.D."/>
            <person name="Yang H.B."/>
            <person name="Jeong H.J."/>
            <person name="Kang W.H."/>
            <person name="Kwon J.K."/>
            <person name="Shin C."/>
            <person name="Lim J.Y."/>
            <person name="Park J.H."/>
            <person name="Huh J.H."/>
            <person name="Kim J.S."/>
            <person name="Kim B.D."/>
            <person name="Cohen O."/>
            <person name="Paran I."/>
            <person name="Suh M.C."/>
            <person name="Lee S.B."/>
            <person name="Kim Y.K."/>
            <person name="Shin Y."/>
            <person name="Noh S.J."/>
            <person name="Park J."/>
            <person name="Seo Y.S."/>
            <person name="Kwon S.Y."/>
            <person name="Kim H.A."/>
            <person name="Park J.M."/>
            <person name="Kim H.J."/>
            <person name="Choi S.B."/>
            <person name="Bosland P.W."/>
            <person name="Reeves G."/>
            <person name="Jo S.H."/>
            <person name="Lee B.W."/>
            <person name="Cho H.T."/>
            <person name="Choi H.S."/>
            <person name="Lee M.S."/>
            <person name="Yu Y."/>
            <person name="Do Choi Y."/>
            <person name="Park B.S."/>
            <person name="van Deynze A."/>
            <person name="Ashrafi H."/>
            <person name="Hill T."/>
            <person name="Kim W.T."/>
            <person name="Pai H.S."/>
            <person name="Ahn H.K."/>
            <person name="Yeam I."/>
            <person name="Giovannoni J.J."/>
            <person name="Rose J.K."/>
            <person name="Sorensen I."/>
            <person name="Lee S.J."/>
            <person name="Kim R.W."/>
            <person name="Choi I.Y."/>
            <person name="Choi B.S."/>
            <person name="Lim J.S."/>
            <person name="Lee Y.H."/>
            <person name="Choi D."/>
        </authorList>
    </citation>
    <scope>NUCLEOTIDE SEQUENCE [LARGE SCALE GENOMIC DNA]</scope>
    <source>
        <strain evidence="7">cv. CM334</strain>
    </source>
</reference>
<comment type="similarity">
    <text evidence="3">Belongs to the GST superfamily.</text>
</comment>
<dbReference type="SMR" id="A0A1U8F7F0"/>
<dbReference type="InterPro" id="IPR004045">
    <property type="entry name" value="Glutathione_S-Trfase_N"/>
</dbReference>
<evidence type="ECO:0000256" key="2">
    <source>
        <dbReference type="ARBA" id="ARBA00047960"/>
    </source>
</evidence>